<feature type="compositionally biased region" description="Basic and acidic residues" evidence="1">
    <location>
        <begin position="361"/>
        <end position="377"/>
    </location>
</feature>
<evidence type="ECO:0000313" key="4">
    <source>
        <dbReference type="Proteomes" id="UP001150941"/>
    </source>
</evidence>
<feature type="region of interest" description="Disordered" evidence="1">
    <location>
        <begin position="300"/>
        <end position="377"/>
    </location>
</feature>
<reference evidence="3" key="2">
    <citation type="journal article" date="2023" name="IMA Fungus">
        <title>Comparative genomic study of the Penicillium genus elucidates a diverse pangenome and 15 lateral gene transfer events.</title>
        <authorList>
            <person name="Petersen C."/>
            <person name="Sorensen T."/>
            <person name="Nielsen M.R."/>
            <person name="Sondergaard T.E."/>
            <person name="Sorensen J.L."/>
            <person name="Fitzpatrick D.A."/>
            <person name="Frisvad J.C."/>
            <person name="Nielsen K.L."/>
        </authorList>
    </citation>
    <scope>NUCLEOTIDE SEQUENCE</scope>
    <source>
        <strain evidence="3">IBT 19713</strain>
    </source>
</reference>
<proteinExistence type="predicted"/>
<comment type="caution">
    <text evidence="3">The sequence shown here is derived from an EMBL/GenBank/DDBJ whole genome shotgun (WGS) entry which is preliminary data.</text>
</comment>
<feature type="transmembrane region" description="Helical" evidence="2">
    <location>
        <begin position="116"/>
        <end position="134"/>
    </location>
</feature>
<dbReference type="OrthoDB" id="4188781at2759"/>
<dbReference type="AlphaFoldDB" id="A0A9W9TMW6"/>
<protein>
    <submittedName>
        <fullName evidence="3">Uncharacterized protein</fullName>
    </submittedName>
</protein>
<reference evidence="3" key="1">
    <citation type="submission" date="2022-11" db="EMBL/GenBank/DDBJ databases">
        <authorList>
            <person name="Petersen C."/>
        </authorList>
    </citation>
    <scope>NUCLEOTIDE SEQUENCE</scope>
    <source>
        <strain evidence="3">IBT 19713</strain>
    </source>
</reference>
<name>A0A9W9TMW6_9EURO</name>
<feature type="transmembrane region" description="Helical" evidence="2">
    <location>
        <begin position="7"/>
        <end position="30"/>
    </location>
</feature>
<evidence type="ECO:0000256" key="2">
    <source>
        <dbReference type="SAM" id="Phobius"/>
    </source>
</evidence>
<sequence length="377" mass="41006">MFKFPDMLLFPLAGAAMLSAVIMTILNGLAYTTLPTRSLAPAAGLAPVALSAISCVALIMLTFLVHKDVGRGGKLAGWKAAVFYFTVVYLLVAAGSTAGTMATSPDRTSLSITRSVFWAMSIFAQGSYCGYLLVRCSQTSTQDPQWPRSYPQELKTLPETPSSIAPPAAVCDPYPEHRFDTRRGSLRKFPRRSSRYSGGTLDLDSSKPEYPTETNSMISSLSVSPTNDHKPVPFLDPEQDTRPLLRGTGSIRSMPSLRQDGVRPSLDNLMQPASPVTSIFHTGVSNESVETLAPREHNIHPLFRSTSPSPSPTPTPGTVVKASPSAGHTITHQTLTRMRSARSLREQGRQTPSPLPVPPDVSHHEKRYDLNESPYEK</sequence>
<keyword evidence="2" id="KW-0472">Membrane</keyword>
<feature type="region of interest" description="Disordered" evidence="1">
    <location>
        <begin position="158"/>
        <end position="177"/>
    </location>
</feature>
<feature type="transmembrane region" description="Helical" evidence="2">
    <location>
        <begin position="76"/>
        <end position="96"/>
    </location>
</feature>
<keyword evidence="2" id="KW-0812">Transmembrane</keyword>
<gene>
    <name evidence="3" type="ORF">N7468_004984</name>
</gene>
<dbReference type="GeneID" id="83201584"/>
<feature type="compositionally biased region" description="Polar residues" evidence="1">
    <location>
        <begin position="212"/>
        <end position="226"/>
    </location>
</feature>
<evidence type="ECO:0000313" key="3">
    <source>
        <dbReference type="EMBL" id="KAJ5232028.1"/>
    </source>
</evidence>
<accession>A0A9W9TMW6</accession>
<feature type="transmembrane region" description="Helical" evidence="2">
    <location>
        <begin position="42"/>
        <end position="64"/>
    </location>
</feature>
<feature type="compositionally biased region" description="Polar residues" evidence="1">
    <location>
        <begin position="326"/>
        <end position="337"/>
    </location>
</feature>
<dbReference type="Proteomes" id="UP001150941">
    <property type="component" value="Unassembled WGS sequence"/>
</dbReference>
<feature type="region of interest" description="Disordered" evidence="1">
    <location>
        <begin position="187"/>
        <end position="259"/>
    </location>
</feature>
<evidence type="ECO:0000256" key="1">
    <source>
        <dbReference type="SAM" id="MobiDB-lite"/>
    </source>
</evidence>
<organism evidence="3 4">
    <name type="scientific">Penicillium chermesinum</name>
    <dbReference type="NCBI Taxonomy" id="63820"/>
    <lineage>
        <taxon>Eukaryota</taxon>
        <taxon>Fungi</taxon>
        <taxon>Dikarya</taxon>
        <taxon>Ascomycota</taxon>
        <taxon>Pezizomycotina</taxon>
        <taxon>Eurotiomycetes</taxon>
        <taxon>Eurotiomycetidae</taxon>
        <taxon>Eurotiales</taxon>
        <taxon>Aspergillaceae</taxon>
        <taxon>Penicillium</taxon>
    </lineage>
</organism>
<dbReference type="RefSeq" id="XP_058330021.1">
    <property type="nucleotide sequence ID" value="XM_058474281.1"/>
</dbReference>
<dbReference type="EMBL" id="JAPQKS010000004">
    <property type="protein sequence ID" value="KAJ5232028.1"/>
    <property type="molecule type" value="Genomic_DNA"/>
</dbReference>
<keyword evidence="4" id="KW-1185">Reference proteome</keyword>
<keyword evidence="2" id="KW-1133">Transmembrane helix</keyword>